<dbReference type="SUPFAM" id="SSF55785">
    <property type="entry name" value="PYP-like sensor domain (PAS domain)"/>
    <property type="match status" value="1"/>
</dbReference>
<keyword evidence="1" id="KW-0472">Membrane</keyword>
<keyword evidence="1" id="KW-0812">Transmembrane</keyword>
<proteinExistence type="predicted"/>
<dbReference type="InterPro" id="IPR013767">
    <property type="entry name" value="PAS_fold"/>
</dbReference>
<dbReference type="Gene3D" id="3.30.70.270">
    <property type="match status" value="1"/>
</dbReference>
<dbReference type="Pfam" id="PF00989">
    <property type="entry name" value="PAS"/>
    <property type="match status" value="1"/>
</dbReference>
<dbReference type="SMART" id="SM00091">
    <property type="entry name" value="PAS"/>
    <property type="match status" value="1"/>
</dbReference>
<reference evidence="6 7" key="1">
    <citation type="submission" date="2015-03" db="EMBL/GenBank/DDBJ databases">
        <authorList>
            <person name="Krishnan R."/>
            <person name="Midha S."/>
            <person name="Patil P.B."/>
            <person name="Rameshkumar N."/>
        </authorList>
    </citation>
    <scope>NUCLEOTIDE SEQUENCE [LARGE SCALE GENOMIC DNA]</scope>
    <source>
        <strain evidence="6 7">L1E11</strain>
    </source>
</reference>
<evidence type="ECO:0000259" key="2">
    <source>
        <dbReference type="PROSITE" id="PS50112"/>
    </source>
</evidence>
<dbReference type="InterPro" id="IPR043128">
    <property type="entry name" value="Rev_trsase/Diguanyl_cyclase"/>
</dbReference>
<dbReference type="RefSeq" id="WP_110189336.1">
    <property type="nucleotide sequence ID" value="NZ_CP177354.1"/>
</dbReference>
<dbReference type="EMBL" id="LAPT01000115">
    <property type="protein sequence ID" value="PXF29270.1"/>
    <property type="molecule type" value="Genomic_DNA"/>
</dbReference>
<dbReference type="CDD" id="cd01949">
    <property type="entry name" value="GGDEF"/>
    <property type="match status" value="1"/>
</dbReference>
<evidence type="ECO:0000259" key="4">
    <source>
        <dbReference type="PROSITE" id="PS50883"/>
    </source>
</evidence>
<dbReference type="Pfam" id="PF00990">
    <property type="entry name" value="GGDEF"/>
    <property type="match status" value="1"/>
</dbReference>
<dbReference type="InterPro" id="IPR000700">
    <property type="entry name" value="PAS-assoc_C"/>
</dbReference>
<name>A0ABX5LUK3_9GAMM</name>
<dbReference type="InterPro" id="IPR001610">
    <property type="entry name" value="PAC"/>
</dbReference>
<accession>A0ABX5LUK3</accession>
<dbReference type="InterPro" id="IPR000160">
    <property type="entry name" value="GGDEF_dom"/>
</dbReference>
<dbReference type="CDD" id="cd00130">
    <property type="entry name" value="PAS"/>
    <property type="match status" value="1"/>
</dbReference>
<dbReference type="InterPro" id="IPR001633">
    <property type="entry name" value="EAL_dom"/>
</dbReference>
<feature type="transmembrane region" description="Helical" evidence="1">
    <location>
        <begin position="316"/>
        <end position="342"/>
    </location>
</feature>
<dbReference type="PROSITE" id="PS50113">
    <property type="entry name" value="PAC"/>
    <property type="match status" value="1"/>
</dbReference>
<dbReference type="PANTHER" id="PTHR44757:SF2">
    <property type="entry name" value="BIOFILM ARCHITECTURE MAINTENANCE PROTEIN MBAA"/>
    <property type="match status" value="1"/>
</dbReference>
<gene>
    <name evidence="6" type="ORF">WH50_21595</name>
</gene>
<dbReference type="Gene3D" id="3.30.450.20">
    <property type="entry name" value="PAS domain"/>
    <property type="match status" value="2"/>
</dbReference>
<dbReference type="SUPFAM" id="SSF55073">
    <property type="entry name" value="Nucleotide cyclase"/>
    <property type="match status" value="1"/>
</dbReference>
<dbReference type="PROSITE" id="PS50883">
    <property type="entry name" value="EAL"/>
    <property type="match status" value="1"/>
</dbReference>
<dbReference type="Proteomes" id="UP000248090">
    <property type="component" value="Unassembled WGS sequence"/>
</dbReference>
<evidence type="ECO:0000256" key="1">
    <source>
        <dbReference type="SAM" id="Phobius"/>
    </source>
</evidence>
<dbReference type="InterPro" id="IPR035965">
    <property type="entry name" value="PAS-like_dom_sf"/>
</dbReference>
<dbReference type="SMART" id="SM00086">
    <property type="entry name" value="PAC"/>
    <property type="match status" value="1"/>
</dbReference>
<sequence>MSAIEERSTTPILKGPAMLRQWLVLGGFVACMLIALVVVSGAAFLQGRQQTLESARQYASQSASLTTDAVTRTLEQVRWYATLLAEEADEHPSEQALQERMADVLQQLPALRSLSLFDVDLQVLHSAPEQLGVEVSPALLESCAHTINGHPMMAGSLRLGSPQRGRWPGDKTTSASWYIPVCALLRSNHGHDYYIYGALATEFFEDVFAGVQTSQGGDVSLYSYRGELLMTVPFHPDNFAAQLEQRARSQNLLERNAYGELDLPGQVSTGWLDHWLGRTDIGVLAYRSPTQYPLVLEVNLSPDQVWSNWRQSRSRLLGLLAVVVVILGLLALYAAFHITWLMRSEQRNRLLSAALRSAANAVFITDTSGRIIWVNKAFEQLTGYRREDALQQQPSILNSGKQSSAFYERFWRTINSGQVWQGEVINRTREGKLITVNQTVTPLLDKSQQPQYYVAIHENITEQKRAEQRALYLSRHDTLTRLPNRLWFMELLEQQIHEETAPLSLIYLDLDRFKELNDTLGHPAGDALLITLANRFRAILPSGDLLARLGGDEFAFIVHSCRDENELAVMATQILQVIQEPYFWERQRISISASLGLTFREPGMLSAPLVQAAELAMYAAKENKSGYAFFDISLSQRVRRRNMLELALRSALDHDSKGLWLTLQPQVDLQTEQIVGAEVLVRWDQAGPDEFVPLAEGSDLILLLGDWILEQSLRHLQELDQAGIHLPRLSINLSAAQLERQAVAERVHELVVHYGIDPRRLEMEITETALMSATEQVRENIRQFRMLGIGLALDDFGTGYSSLSLLKDWPVQVVKIDTSFVRAIGESEAAESIIRGILAMGRSMGLQVVAEGIETDEQAAFLVAEQCPLGQGYRYAKPLVLTLFMERWQQQNGITQDSK</sequence>
<dbReference type="PROSITE" id="PS50887">
    <property type="entry name" value="GGDEF"/>
    <property type="match status" value="1"/>
</dbReference>
<dbReference type="SMART" id="SM00267">
    <property type="entry name" value="GGDEF"/>
    <property type="match status" value="1"/>
</dbReference>
<dbReference type="PROSITE" id="PS51257">
    <property type="entry name" value="PROKAR_LIPOPROTEIN"/>
    <property type="match status" value="1"/>
</dbReference>
<feature type="domain" description="PAS" evidence="2">
    <location>
        <begin position="347"/>
        <end position="393"/>
    </location>
</feature>
<dbReference type="InterPro" id="IPR029787">
    <property type="entry name" value="Nucleotide_cyclase"/>
</dbReference>
<evidence type="ECO:0000259" key="5">
    <source>
        <dbReference type="PROSITE" id="PS50887"/>
    </source>
</evidence>
<dbReference type="InterPro" id="IPR035919">
    <property type="entry name" value="EAL_sf"/>
</dbReference>
<dbReference type="Pfam" id="PF00563">
    <property type="entry name" value="EAL"/>
    <property type="match status" value="1"/>
</dbReference>
<evidence type="ECO:0000313" key="6">
    <source>
        <dbReference type="EMBL" id="PXF29270.1"/>
    </source>
</evidence>
<dbReference type="NCBIfam" id="TIGR00229">
    <property type="entry name" value="sensory_box"/>
    <property type="match status" value="1"/>
</dbReference>
<dbReference type="NCBIfam" id="TIGR00254">
    <property type="entry name" value="GGDEF"/>
    <property type="match status" value="1"/>
</dbReference>
<dbReference type="InterPro" id="IPR052155">
    <property type="entry name" value="Biofilm_reg_signaling"/>
</dbReference>
<dbReference type="PANTHER" id="PTHR44757">
    <property type="entry name" value="DIGUANYLATE CYCLASE DGCP"/>
    <property type="match status" value="1"/>
</dbReference>
<dbReference type="SUPFAM" id="SSF141868">
    <property type="entry name" value="EAL domain-like"/>
    <property type="match status" value="1"/>
</dbReference>
<dbReference type="PROSITE" id="PS50112">
    <property type="entry name" value="PAS"/>
    <property type="match status" value="1"/>
</dbReference>
<feature type="domain" description="PAC" evidence="3">
    <location>
        <begin position="418"/>
        <end position="472"/>
    </location>
</feature>
<comment type="caution">
    <text evidence="6">The sequence shown here is derived from an EMBL/GenBank/DDBJ whole genome shotgun (WGS) entry which is preliminary data.</text>
</comment>
<feature type="domain" description="GGDEF" evidence="5">
    <location>
        <begin position="501"/>
        <end position="632"/>
    </location>
</feature>
<organism evidence="6 7">
    <name type="scientific">Pokkaliibacter plantistimulans</name>
    <dbReference type="NCBI Taxonomy" id="1635171"/>
    <lineage>
        <taxon>Bacteria</taxon>
        <taxon>Pseudomonadati</taxon>
        <taxon>Pseudomonadota</taxon>
        <taxon>Gammaproteobacteria</taxon>
        <taxon>Oceanospirillales</taxon>
        <taxon>Balneatrichaceae</taxon>
        <taxon>Pokkaliibacter</taxon>
    </lineage>
</organism>
<dbReference type="CDD" id="cd01948">
    <property type="entry name" value="EAL"/>
    <property type="match status" value="1"/>
</dbReference>
<dbReference type="Gene3D" id="3.20.20.450">
    <property type="entry name" value="EAL domain"/>
    <property type="match status" value="1"/>
</dbReference>
<keyword evidence="1" id="KW-1133">Transmembrane helix</keyword>
<keyword evidence="7" id="KW-1185">Reference proteome</keyword>
<feature type="domain" description="EAL" evidence="4">
    <location>
        <begin position="641"/>
        <end position="892"/>
    </location>
</feature>
<protein>
    <recommendedName>
        <fullName evidence="8">Diguanylate cyclase</fullName>
    </recommendedName>
</protein>
<dbReference type="SMART" id="SM00052">
    <property type="entry name" value="EAL"/>
    <property type="match status" value="1"/>
</dbReference>
<evidence type="ECO:0008006" key="8">
    <source>
        <dbReference type="Google" id="ProtNLM"/>
    </source>
</evidence>
<dbReference type="InterPro" id="IPR000014">
    <property type="entry name" value="PAS"/>
</dbReference>
<feature type="transmembrane region" description="Helical" evidence="1">
    <location>
        <begin position="22"/>
        <end position="45"/>
    </location>
</feature>
<evidence type="ECO:0000259" key="3">
    <source>
        <dbReference type="PROSITE" id="PS50113"/>
    </source>
</evidence>
<evidence type="ECO:0000313" key="7">
    <source>
        <dbReference type="Proteomes" id="UP000248090"/>
    </source>
</evidence>